<dbReference type="SUPFAM" id="SSF50182">
    <property type="entry name" value="Sm-like ribonucleoproteins"/>
    <property type="match status" value="1"/>
</dbReference>
<keyword evidence="11" id="KW-1185">Reference proteome</keyword>
<dbReference type="Proteomes" id="UP000199021">
    <property type="component" value="Unassembled WGS sequence"/>
</dbReference>
<evidence type="ECO:0000256" key="5">
    <source>
        <dbReference type="ARBA" id="ARBA00022989"/>
    </source>
</evidence>
<dbReference type="InterPro" id="IPR010920">
    <property type="entry name" value="LSM_dom_sf"/>
</dbReference>
<dbReference type="EMBL" id="FOFB01000003">
    <property type="protein sequence ID" value="SEP88195.1"/>
    <property type="molecule type" value="Genomic_DNA"/>
</dbReference>
<dbReference type="Gene3D" id="1.10.287.1260">
    <property type="match status" value="1"/>
</dbReference>
<keyword evidence="6 7" id="KW-0472">Membrane</keyword>
<dbReference type="InterPro" id="IPR011066">
    <property type="entry name" value="MscS_channel_C_sf"/>
</dbReference>
<feature type="transmembrane region" description="Helical" evidence="7">
    <location>
        <begin position="86"/>
        <end position="117"/>
    </location>
</feature>
<dbReference type="InterPro" id="IPR006685">
    <property type="entry name" value="MscS_channel_2nd"/>
</dbReference>
<feature type="transmembrane region" description="Helical" evidence="7">
    <location>
        <begin position="14"/>
        <end position="36"/>
    </location>
</feature>
<dbReference type="InterPro" id="IPR006686">
    <property type="entry name" value="MscS_channel_CS"/>
</dbReference>
<organism evidence="10 11">
    <name type="scientific">Neolewinella agarilytica</name>
    <dbReference type="NCBI Taxonomy" id="478744"/>
    <lineage>
        <taxon>Bacteria</taxon>
        <taxon>Pseudomonadati</taxon>
        <taxon>Bacteroidota</taxon>
        <taxon>Saprospiria</taxon>
        <taxon>Saprospirales</taxon>
        <taxon>Lewinellaceae</taxon>
        <taxon>Neolewinella</taxon>
    </lineage>
</organism>
<dbReference type="InterPro" id="IPR023408">
    <property type="entry name" value="MscS_beta-dom_sf"/>
</dbReference>
<dbReference type="GO" id="GO:0005886">
    <property type="term" value="C:plasma membrane"/>
    <property type="evidence" value="ECO:0007669"/>
    <property type="project" value="UniProtKB-SubCell"/>
</dbReference>
<evidence type="ECO:0000259" key="9">
    <source>
        <dbReference type="Pfam" id="PF21082"/>
    </source>
</evidence>
<feature type="domain" description="Mechanosensitive ion channel MscS" evidence="8">
    <location>
        <begin position="105"/>
        <end position="170"/>
    </location>
</feature>
<name>A0A1H9BH27_9BACT</name>
<evidence type="ECO:0000256" key="2">
    <source>
        <dbReference type="ARBA" id="ARBA00008017"/>
    </source>
</evidence>
<proteinExistence type="inferred from homology"/>
<feature type="transmembrane region" description="Helical" evidence="7">
    <location>
        <begin position="57"/>
        <end position="80"/>
    </location>
</feature>
<dbReference type="Pfam" id="PF05552">
    <property type="entry name" value="MS_channel_1st_1"/>
    <property type="match status" value="1"/>
</dbReference>
<dbReference type="AlphaFoldDB" id="A0A1H9BH27"/>
<dbReference type="Pfam" id="PF21082">
    <property type="entry name" value="MS_channel_3rd"/>
    <property type="match status" value="1"/>
</dbReference>
<keyword evidence="5 7" id="KW-1133">Transmembrane helix</keyword>
<dbReference type="OrthoDB" id="9809206at2"/>
<comment type="similarity">
    <text evidence="2">Belongs to the MscS (TC 1.A.23) family.</text>
</comment>
<dbReference type="InParanoid" id="A0A1H9BH27"/>
<dbReference type="GO" id="GO:0008381">
    <property type="term" value="F:mechanosensitive monoatomic ion channel activity"/>
    <property type="evidence" value="ECO:0007669"/>
    <property type="project" value="InterPro"/>
</dbReference>
<evidence type="ECO:0000256" key="3">
    <source>
        <dbReference type="ARBA" id="ARBA00022475"/>
    </source>
</evidence>
<dbReference type="InterPro" id="IPR045275">
    <property type="entry name" value="MscS_archaea/bacteria_type"/>
</dbReference>
<dbReference type="RefSeq" id="WP_090165574.1">
    <property type="nucleotide sequence ID" value="NZ_FOFB01000003.1"/>
</dbReference>
<evidence type="ECO:0000313" key="11">
    <source>
        <dbReference type="Proteomes" id="UP000199021"/>
    </source>
</evidence>
<dbReference type="SUPFAM" id="SSF82861">
    <property type="entry name" value="Mechanosensitive channel protein MscS (YggB), transmembrane region"/>
    <property type="match status" value="1"/>
</dbReference>
<keyword evidence="3" id="KW-1003">Cell membrane</keyword>
<dbReference type="Gene3D" id="2.30.30.60">
    <property type="match status" value="1"/>
</dbReference>
<evidence type="ECO:0000256" key="6">
    <source>
        <dbReference type="ARBA" id="ARBA00023136"/>
    </source>
</evidence>
<gene>
    <name evidence="10" type="ORF">SAMN05444359_103125</name>
</gene>
<evidence type="ECO:0000256" key="4">
    <source>
        <dbReference type="ARBA" id="ARBA00022692"/>
    </source>
</evidence>
<comment type="subcellular location">
    <subcellularLocation>
        <location evidence="1">Cell membrane</location>
        <topology evidence="1">Multi-pass membrane protein</topology>
    </subcellularLocation>
</comment>
<evidence type="ECO:0000256" key="7">
    <source>
        <dbReference type="SAM" id="Phobius"/>
    </source>
</evidence>
<dbReference type="InterPro" id="IPR008910">
    <property type="entry name" value="MSC_TM_helix"/>
</dbReference>
<evidence type="ECO:0000259" key="8">
    <source>
        <dbReference type="Pfam" id="PF00924"/>
    </source>
</evidence>
<dbReference type="PANTHER" id="PTHR30221:SF1">
    <property type="entry name" value="SMALL-CONDUCTANCE MECHANOSENSITIVE CHANNEL"/>
    <property type="match status" value="1"/>
</dbReference>
<sequence length="272" mass="29176">MDLDFLSESNMETIISYATSIAGAILVLIIGFWIANRIASFLGKRMEKSGMDDTVRPFLMSLVSTGLKILVGLAAVGMLGVETASFIAILGALAFAVGMALQGTLGHFASGVMLLFFRPYKVGDLVTIGGGETGTVKELAIFNTVLATLDNKRVMVPNGVVTSNIITNISGQGTIGVELTYGIGYGDSIDKAKEVILAVGKECPWILDEPGQGVVVASHGDSAVNLATRPFCKSEHYWDTFFYMQENVKKAFDREGISIPFPQQDVHMHQVS</sequence>
<dbReference type="InterPro" id="IPR011014">
    <property type="entry name" value="MscS_channel_TM-2"/>
</dbReference>
<protein>
    <submittedName>
        <fullName evidence="10">Small conductance mechanosensitive channel</fullName>
    </submittedName>
</protein>
<feature type="domain" description="Mechanosensitive ion channel MscS C-terminal" evidence="9">
    <location>
        <begin position="177"/>
        <end position="259"/>
    </location>
</feature>
<dbReference type="InterPro" id="IPR049278">
    <property type="entry name" value="MS_channel_C"/>
</dbReference>
<keyword evidence="4 7" id="KW-0812">Transmembrane</keyword>
<accession>A0A1H9BH27</accession>
<evidence type="ECO:0000256" key="1">
    <source>
        <dbReference type="ARBA" id="ARBA00004651"/>
    </source>
</evidence>
<dbReference type="STRING" id="478744.SAMN05444359_103125"/>
<evidence type="ECO:0000313" key="10">
    <source>
        <dbReference type="EMBL" id="SEP88195.1"/>
    </source>
</evidence>
<dbReference type="Pfam" id="PF00924">
    <property type="entry name" value="MS_channel_2nd"/>
    <property type="match status" value="1"/>
</dbReference>
<reference evidence="11" key="1">
    <citation type="submission" date="2016-10" db="EMBL/GenBank/DDBJ databases">
        <authorList>
            <person name="Varghese N."/>
            <person name="Submissions S."/>
        </authorList>
    </citation>
    <scope>NUCLEOTIDE SEQUENCE [LARGE SCALE GENOMIC DNA]</scope>
    <source>
        <strain evidence="11">DSM 24740</strain>
    </source>
</reference>
<dbReference type="PANTHER" id="PTHR30221">
    <property type="entry name" value="SMALL-CONDUCTANCE MECHANOSENSITIVE CHANNEL"/>
    <property type="match status" value="1"/>
</dbReference>
<dbReference type="SUPFAM" id="SSF82689">
    <property type="entry name" value="Mechanosensitive channel protein MscS (YggB), C-terminal domain"/>
    <property type="match status" value="1"/>
</dbReference>
<dbReference type="Gene3D" id="3.30.70.100">
    <property type="match status" value="1"/>
</dbReference>
<dbReference type="PROSITE" id="PS01246">
    <property type="entry name" value="UPF0003"/>
    <property type="match status" value="1"/>
</dbReference>